<accession>A0A836KFB0</accession>
<gene>
    <name evidence="1" type="ORF">CUR178_04220</name>
</gene>
<dbReference type="EMBL" id="JAFHKP010000029">
    <property type="protein sequence ID" value="KAG5474109.1"/>
    <property type="molecule type" value="Genomic_DNA"/>
</dbReference>
<proteinExistence type="predicted"/>
<dbReference type="Proteomes" id="UP000674179">
    <property type="component" value="Chromosome 29"/>
</dbReference>
<dbReference type="OrthoDB" id="3064516at2759"/>
<sequence length="124" mass="13963">MPMVDYMRDHLQSADVALTFPCYSTKMHAKLWATRADERVVAQGRIMLSDRTDVVLADEQRWDSNAFTMMERGGKVFDCGVGDRKGFLTAVLALTPPFQAMRLPRRAHYAVALDEEVGGIRLSI</sequence>
<dbReference type="Gene3D" id="3.40.630.10">
    <property type="entry name" value="Zn peptidases"/>
    <property type="match status" value="1"/>
</dbReference>
<reference evidence="1 2" key="1">
    <citation type="submission" date="2021-02" db="EMBL/GenBank/DDBJ databases">
        <title>Leishmania (Mundinia) enrietti genome sequencing and assembly.</title>
        <authorList>
            <person name="Almutairi H."/>
            <person name="Gatherer D."/>
        </authorList>
    </citation>
    <scope>NUCLEOTIDE SEQUENCE [LARGE SCALE GENOMIC DNA]</scope>
    <source>
        <strain evidence="1">CUR178</strain>
    </source>
</reference>
<dbReference type="KEGG" id="lenr:94171441"/>
<evidence type="ECO:0000313" key="2">
    <source>
        <dbReference type="Proteomes" id="UP000674179"/>
    </source>
</evidence>
<dbReference type="RefSeq" id="XP_067691302.1">
    <property type="nucleotide sequence ID" value="XM_067835931.1"/>
</dbReference>
<evidence type="ECO:0000313" key="1">
    <source>
        <dbReference type="EMBL" id="KAG5474109.1"/>
    </source>
</evidence>
<organism evidence="1 2">
    <name type="scientific">Leishmania enriettii</name>
    <dbReference type="NCBI Taxonomy" id="5663"/>
    <lineage>
        <taxon>Eukaryota</taxon>
        <taxon>Discoba</taxon>
        <taxon>Euglenozoa</taxon>
        <taxon>Kinetoplastea</taxon>
        <taxon>Metakinetoplastina</taxon>
        <taxon>Trypanosomatida</taxon>
        <taxon>Trypanosomatidae</taxon>
        <taxon>Leishmaniinae</taxon>
        <taxon>Leishmania</taxon>
    </lineage>
</organism>
<dbReference type="AlphaFoldDB" id="A0A836KFB0"/>
<dbReference type="SUPFAM" id="SSF53187">
    <property type="entry name" value="Zn-dependent exopeptidases"/>
    <property type="match status" value="1"/>
</dbReference>
<protein>
    <submittedName>
        <fullName evidence="1">Uncharacterized protein</fullName>
    </submittedName>
</protein>
<keyword evidence="2" id="KW-1185">Reference proteome</keyword>
<comment type="caution">
    <text evidence="1">The sequence shown here is derived from an EMBL/GenBank/DDBJ whole genome shotgun (WGS) entry which is preliminary data.</text>
</comment>
<dbReference type="GeneID" id="94171441"/>
<name>A0A836KFB0_LEIEN</name>